<reference evidence="1" key="1">
    <citation type="submission" date="2014-11" db="EMBL/GenBank/DDBJ databases">
        <authorList>
            <person name="Amaro Gonzalez C."/>
        </authorList>
    </citation>
    <scope>NUCLEOTIDE SEQUENCE</scope>
</reference>
<evidence type="ECO:0000313" key="1">
    <source>
        <dbReference type="EMBL" id="JAH33750.1"/>
    </source>
</evidence>
<protein>
    <submittedName>
        <fullName evidence="1">Uncharacterized protein</fullName>
    </submittedName>
</protein>
<name>A0A0E9RZG9_ANGAN</name>
<organism evidence="1">
    <name type="scientific">Anguilla anguilla</name>
    <name type="common">European freshwater eel</name>
    <name type="synonym">Muraena anguilla</name>
    <dbReference type="NCBI Taxonomy" id="7936"/>
    <lineage>
        <taxon>Eukaryota</taxon>
        <taxon>Metazoa</taxon>
        <taxon>Chordata</taxon>
        <taxon>Craniata</taxon>
        <taxon>Vertebrata</taxon>
        <taxon>Euteleostomi</taxon>
        <taxon>Actinopterygii</taxon>
        <taxon>Neopterygii</taxon>
        <taxon>Teleostei</taxon>
        <taxon>Anguilliformes</taxon>
        <taxon>Anguillidae</taxon>
        <taxon>Anguilla</taxon>
    </lineage>
</organism>
<proteinExistence type="predicted"/>
<accession>A0A0E9RZG9</accession>
<dbReference type="AlphaFoldDB" id="A0A0E9RZG9"/>
<reference evidence="1" key="2">
    <citation type="journal article" date="2015" name="Fish Shellfish Immunol.">
        <title>Early steps in the European eel (Anguilla anguilla)-Vibrio vulnificus interaction in the gills: Role of the RtxA13 toxin.</title>
        <authorList>
            <person name="Callol A."/>
            <person name="Pajuelo D."/>
            <person name="Ebbesson L."/>
            <person name="Teles M."/>
            <person name="MacKenzie S."/>
            <person name="Amaro C."/>
        </authorList>
    </citation>
    <scope>NUCLEOTIDE SEQUENCE</scope>
</reference>
<dbReference type="EMBL" id="GBXM01074827">
    <property type="protein sequence ID" value="JAH33750.1"/>
    <property type="molecule type" value="Transcribed_RNA"/>
</dbReference>
<sequence>MARLTGAIHFMYSKNACLSRCMTISGPRRLYISGICFVSTYSLKKMSSSNR</sequence>